<gene>
    <name evidence="1" type="ORF">RFI_12445</name>
</gene>
<accession>X6NFN9</accession>
<dbReference type="AlphaFoldDB" id="X6NFN9"/>
<dbReference type="EMBL" id="ASPP01009015">
    <property type="protein sequence ID" value="ETO24713.1"/>
    <property type="molecule type" value="Genomic_DNA"/>
</dbReference>
<name>X6NFN9_RETFI</name>
<keyword evidence="2" id="KW-1185">Reference proteome</keyword>
<comment type="caution">
    <text evidence="1">The sequence shown here is derived from an EMBL/GenBank/DDBJ whole genome shotgun (WGS) entry which is preliminary data.</text>
</comment>
<dbReference type="Proteomes" id="UP000023152">
    <property type="component" value="Unassembled WGS sequence"/>
</dbReference>
<evidence type="ECO:0000313" key="1">
    <source>
        <dbReference type="EMBL" id="ETO24713.1"/>
    </source>
</evidence>
<reference evidence="1 2" key="1">
    <citation type="journal article" date="2013" name="Curr. Biol.">
        <title>The Genome of the Foraminiferan Reticulomyxa filosa.</title>
        <authorList>
            <person name="Glockner G."/>
            <person name="Hulsmann N."/>
            <person name="Schleicher M."/>
            <person name="Noegel A.A."/>
            <person name="Eichinger L."/>
            <person name="Gallinger C."/>
            <person name="Pawlowski J."/>
            <person name="Sierra R."/>
            <person name="Euteneuer U."/>
            <person name="Pillet L."/>
            <person name="Moustafa A."/>
            <person name="Platzer M."/>
            <person name="Groth M."/>
            <person name="Szafranski K."/>
            <person name="Schliwa M."/>
        </authorList>
    </citation>
    <scope>NUCLEOTIDE SEQUENCE [LARGE SCALE GENOMIC DNA]</scope>
</reference>
<feature type="non-terminal residue" evidence="1">
    <location>
        <position position="805"/>
    </location>
</feature>
<sequence length="805" mass="94858">MYHYFICEKIVNRKWNIAFVDSLTNSSPLQLEKVVAGDPTAMVDQNATFEQVYFWLYDYLLYIYMQEMVQRAFFYLEFPSSLNVSFELKENQIPSEVQATMIKRLKWTLKENISSRCIIEMTKKKVEQALTKKANVSQHSFIQTYQTIVNNIITLGWTRVLLSLYENCYFQVLSIYLFCSCKYGKIRKYTIIKYTKIIFQAMKNKNEQLIDIFGAIENKWLPLFNKGKLSNKEFHLCKVKVLYRAEFPFSWNFHMWCRTALEEFAKSESSISNYDNEEIVLVAAAGKISKSRSHLKNHLNGEEEPFRILTQCSHENCEFYTRDVIRGNFHMYLSVKEDDQLTDIIKDMVFCMARMVMRDEAMNIPMIEAIFYHFNHIITKYVQFLSLCNDETVLSDIKKILLANGNTIPLQKMINVSCALSNYVLVDVPQKGASEFISKMDIACNATRAILRFLQQQPASTDKMYEDFLIVYRQLHMKTLGIKHMWKDCPTAIVEEKQDAVSMLDLVEHGFLKDNNVIPEIIKTAAKYIVVPDSKTQSCLYFIDDLLHVVQMMECVNDPSNEKVFQHVLQTIFFRPQDFVHISSFQSLLRLRVLELLVRNRWTHILKEPPNLWIELNRVHEKLYINTQFKGCALDQQSRTRDQKISVVSQLKVRLIQSISSLVKNATILEYPSENEKIRLCLIGICKDLSYFRDNQKLFEQWQEYEDHLHIWFLKQCCMSKNMDWLQMFFSQPWLRQEFTLFGTSKIFSQLQRRDHYESFARPFNESFGKRYKSFKDNKEDIPSLLTAALFLSSSISPENLISLY</sequence>
<organism evidence="1 2">
    <name type="scientific">Reticulomyxa filosa</name>
    <dbReference type="NCBI Taxonomy" id="46433"/>
    <lineage>
        <taxon>Eukaryota</taxon>
        <taxon>Sar</taxon>
        <taxon>Rhizaria</taxon>
        <taxon>Retaria</taxon>
        <taxon>Foraminifera</taxon>
        <taxon>Monothalamids</taxon>
        <taxon>Reticulomyxidae</taxon>
        <taxon>Reticulomyxa</taxon>
    </lineage>
</organism>
<proteinExistence type="predicted"/>
<protein>
    <submittedName>
        <fullName evidence="1">Uncharacterized protein</fullName>
    </submittedName>
</protein>
<evidence type="ECO:0000313" key="2">
    <source>
        <dbReference type="Proteomes" id="UP000023152"/>
    </source>
</evidence>